<accession>A0A514CYM8</accession>
<gene>
    <name evidence="1" type="ORF">H4Bulk46361_000001</name>
</gene>
<sequence>MSIRKKRTSIKLFGDPQDTRGLPASVDPRHFYEYRIERLSQSASGLESFLYRLIPYDYIRSFAIAIDPLWKFKISPARIQPANRTLSRVTKSMSTVIQTTTRGLSETSSSLMFNGCPTGKETVSRSPTDTTSSVRVDSVDRSLQGLDTTFRTRPTGFEFGECNFTSINAFCPDRTVEVSSKTAVLLTKPTCSIGTQYSRNNSFTRITVSPGAYYPWSRHQALRLQESNFAGSLLTSRGLALVQRAMPTSRHQSLLRNVIELRDIPRSILSLRDSLVYFRSLYSSIPSDKLRNQIFHLGLRKTELRSVLPNEYLSYQFGWKQLFGDIMNALNQPAKVAKRINYLMRHAGRDAPYSTVMKYSELLPTSSPRFVWPSTTKDSSPIVEDVHGTREITLRASLHADFRFPDVDRPLFKQALFSQMLGEDLSPPDIYDLVPWTWLTDWYTGLGNYLHAVYEINNDRSLINFGFVSAKVKSTLIHDHQWSEFLTDSKTVDGIQNNYPTSYYRKASCSATAIATTYIRRDASQVLNISSPADTGQLSTWKQTILGALFAQRIPR</sequence>
<reference evidence="1" key="1">
    <citation type="submission" date="2019-05" db="EMBL/GenBank/DDBJ databases">
        <title>Metatranscriptomic reconstruction reveals RNA viruses with the potential to shape carbon cycling in soil.</title>
        <authorList>
            <person name="Starr E.P."/>
            <person name="Nuccio E."/>
            <person name="Pett-Ridge J."/>
            <person name="Banfield J.F."/>
            <person name="Firestone M.K."/>
        </authorList>
    </citation>
    <scope>NUCLEOTIDE SEQUENCE</scope>
    <source>
        <strain evidence="1">H4_Bulk_46_scaffold_361</strain>
    </source>
</reference>
<evidence type="ECO:0000313" key="1">
    <source>
        <dbReference type="EMBL" id="QDH86461.1"/>
    </source>
</evidence>
<proteinExistence type="predicted"/>
<dbReference type="EMBL" id="MN032687">
    <property type="protein sequence ID" value="QDH86461.1"/>
    <property type="molecule type" value="Genomic_RNA"/>
</dbReference>
<protein>
    <submittedName>
        <fullName evidence="1">Uncharacterized protein</fullName>
    </submittedName>
</protein>
<organism evidence="1">
    <name type="scientific">Leviviridae sp</name>
    <dbReference type="NCBI Taxonomy" id="2027243"/>
    <lineage>
        <taxon>Viruses</taxon>
        <taxon>Riboviria</taxon>
        <taxon>Orthornavirae</taxon>
        <taxon>Lenarviricota</taxon>
        <taxon>Leviviricetes</taxon>
        <taxon>Norzivirales</taxon>
        <taxon>Fiersviridae</taxon>
    </lineage>
</organism>
<name>A0A514CYM8_9VIRU</name>